<reference evidence="1 2" key="1">
    <citation type="submission" date="2019-04" db="EMBL/GenBank/DDBJ databases">
        <authorList>
            <person name="Van Vliet M D."/>
        </authorList>
    </citation>
    <scope>NUCLEOTIDE SEQUENCE [LARGE SCALE GENOMIC DNA]</scope>
    <source>
        <strain evidence="1 2">F1</strain>
    </source>
</reference>
<accession>A0A6C2UBQ5</accession>
<name>A0A6C2UBQ5_PONDE</name>
<keyword evidence="2" id="KW-1185">Reference proteome</keyword>
<evidence type="ECO:0000313" key="1">
    <source>
        <dbReference type="EMBL" id="VGO16794.1"/>
    </source>
</evidence>
<evidence type="ECO:0000313" key="2">
    <source>
        <dbReference type="Proteomes" id="UP000366872"/>
    </source>
</evidence>
<proteinExistence type="predicted"/>
<dbReference type="Proteomes" id="UP000366872">
    <property type="component" value="Unassembled WGS sequence"/>
</dbReference>
<protein>
    <submittedName>
        <fullName evidence="1">Uncharacterized protein</fullName>
    </submittedName>
</protein>
<dbReference type="Pfam" id="PF04381">
    <property type="entry name" value="RdgC"/>
    <property type="match status" value="1"/>
</dbReference>
<dbReference type="GO" id="GO:0006310">
    <property type="term" value="P:DNA recombination"/>
    <property type="evidence" value="ECO:0007669"/>
    <property type="project" value="InterPro"/>
</dbReference>
<sequence length="366" mass="41571">MGFEKGSVSFRMYFASRDLTVEDVDKFAAQALPPLSTLAEEEVHGWVAGRHLLDRTITEENAFLGGYLRLTLTQAKKKVPTSLLQAECAVEEMAVMEAEDKQYLNQQARSEIKKQVKERLLPDMPPQLKGIDFVFDERSHMIYASATSEKQVDAFVLSLMQTTGCGAEPADPDTIAAKAEGVDIQNWGPASFSDELEDGMVDGTAGREFLMWLWYCSEKRDGLVQVPDVGEIAYMVEGPLTFVMEGKGAHEITLKKGQPMLSAELKSALISGKKLKKAKVQFARGEEVFEFTFDADEFIFRSLKLPQTENFDRIGKFQERMVFMEAFRQCFFHLYQEFVKERDDDKTWKKTKEAMRQWVAERPTTA</sequence>
<dbReference type="InterPro" id="IPR007476">
    <property type="entry name" value="RdgC"/>
</dbReference>
<gene>
    <name evidence="1" type="ORF">PDESU_05386</name>
</gene>
<organism evidence="1 2">
    <name type="scientific">Pontiella desulfatans</name>
    <dbReference type="NCBI Taxonomy" id="2750659"/>
    <lineage>
        <taxon>Bacteria</taxon>
        <taxon>Pseudomonadati</taxon>
        <taxon>Kiritimatiellota</taxon>
        <taxon>Kiritimatiellia</taxon>
        <taxon>Kiritimatiellales</taxon>
        <taxon>Pontiellaceae</taxon>
        <taxon>Pontiella</taxon>
    </lineage>
</organism>
<dbReference type="EMBL" id="CAAHFG010000004">
    <property type="protein sequence ID" value="VGO16794.1"/>
    <property type="molecule type" value="Genomic_DNA"/>
</dbReference>
<dbReference type="RefSeq" id="WP_136082317.1">
    <property type="nucleotide sequence ID" value="NZ_CAAHFG010000004.1"/>
</dbReference>
<dbReference type="AlphaFoldDB" id="A0A6C2UBQ5"/>